<dbReference type="GeneID" id="7204902"/>
<evidence type="ECO:0000256" key="1">
    <source>
        <dbReference type="SAM" id="MobiDB-lite"/>
    </source>
</evidence>
<dbReference type="PaxDb" id="2850-Phatrdraft1354"/>
<evidence type="ECO:0000313" key="2">
    <source>
        <dbReference type="EMBL" id="EEC42728.1"/>
    </source>
</evidence>
<feature type="region of interest" description="Disordered" evidence="1">
    <location>
        <begin position="357"/>
        <end position="435"/>
    </location>
</feature>
<dbReference type="EMBL" id="DS999283">
    <property type="protein sequence ID" value="EEC42728.1"/>
    <property type="molecule type" value="Genomic_DNA"/>
</dbReference>
<dbReference type="InterPro" id="IPR036397">
    <property type="entry name" value="RNaseH_sf"/>
</dbReference>
<sequence>MAADGANAFRGALGRIGWSVPAANAFTNEGFDAMDSLGLVTRDRLKDICKIIRRGTDGVAAVPAAGGNAAVAAAPGIPGIAIPMMWEYKLSGMHLWVSERLRQGTPVVAADFTAAIGNLYTRKVRELEEAKDEEDVQVKPPAPFSKETKWIPFFKLLVNYLSSVTGVNKVPLDYVVRKDDDVAAPDTEFETEHEKLVLLTPHTGTAFDKDNGKVWIQVKQLTVNGPAWTYVAPFEKKRDGRGAVKALNSHYEGDAVMSKSKAAAFDVLEHTTYTGERRNFGMEKYTNALSTAFQTLDEYGETLTESRKVDVFLRNNHCTDPKMLSGIAVIQGDADRMSNFAKAADYLALFTNTDTSQKTGRSISSVQRTNNNKKKPAIRAGNYTPNEWHQLSDKEKDEVRAKRAAAKASRDKNKRSAAAITRSSEKPDKGSADGITNAVRGLMKLSIAGLRSSKRWTEDKGDRGIGRMISGSRSSRSEGRVDLDSHADTCIMGKVFHIYSATGQKCTVMPYSDKYKPRVVDVADGCTAFDDPVTGETFILDVFQALDMTGDLQDPSLLCPNQLRANGLIVDDVPKHLCHNRESTHSIYIPEMKLRISLELQGVMSGFQARLPTQTEIETCVHVELTAQEAWDPSSDELEQQECIQETRMSNVAGTVSTLFPNRKSEISAVLSSVSSTLVDDDFVCGMEQSVRITSAVASTIASLGHWPQDIGVPTHMHTDGAKELTTGHWRKVCQSYGPVKQTMSEPLTPWQNRAESEIRELKKQVLRIMSHEGIPQRFWDYVAEYVSEIRSRTAHPLYDLKGRTPIEHVTGETPDITEWLEYRMYQPVWYLDPGDFSEEKKLLGRWLGPAHRVGQAFCCWIVPKSGRVIARSTVQPVSEDERGLDSFKTRLKDFDKSVQDFLNRGDTHLES</sequence>
<organism evidence="2 3">
    <name type="scientific">Phaeodactylum tricornutum (strain CCAP 1055/1)</name>
    <dbReference type="NCBI Taxonomy" id="556484"/>
    <lineage>
        <taxon>Eukaryota</taxon>
        <taxon>Sar</taxon>
        <taxon>Stramenopiles</taxon>
        <taxon>Ochrophyta</taxon>
        <taxon>Bacillariophyta</taxon>
        <taxon>Bacillariophyceae</taxon>
        <taxon>Bacillariophycidae</taxon>
        <taxon>Naviculales</taxon>
        <taxon>Phaeodactylaceae</taxon>
        <taxon>Phaeodactylum</taxon>
    </lineage>
</organism>
<reference evidence="3" key="2">
    <citation type="submission" date="2008-08" db="EMBL/GenBank/DDBJ databases">
        <authorList>
            <consortium name="Diatom Consortium"/>
            <person name="Grigoriev I."/>
            <person name="Grimwood J."/>
            <person name="Kuo A."/>
            <person name="Otillar R.P."/>
            <person name="Salamov A."/>
            <person name="Detter J.C."/>
            <person name="Lindquist E."/>
            <person name="Shapiro H."/>
            <person name="Lucas S."/>
            <person name="Glavina del Rio T."/>
            <person name="Pitluck S."/>
            <person name="Rokhsar D."/>
            <person name="Bowler C."/>
        </authorList>
    </citation>
    <scope>GENOME REANNOTATION</scope>
    <source>
        <strain evidence="3">CCAP 1055/1</strain>
    </source>
</reference>
<gene>
    <name evidence="2" type="ORF">PHATRDRAFT_bd1354</name>
</gene>
<dbReference type="OrthoDB" id="48601at2759"/>
<evidence type="ECO:0000313" key="3">
    <source>
        <dbReference type="Proteomes" id="UP000000759"/>
    </source>
</evidence>
<protein>
    <submittedName>
        <fullName evidence="2">Uncharacterized protein</fullName>
    </submittedName>
</protein>
<reference evidence="2 3" key="1">
    <citation type="journal article" date="2008" name="Nature">
        <title>The Phaeodactylum genome reveals the evolutionary history of diatom genomes.</title>
        <authorList>
            <person name="Bowler C."/>
            <person name="Allen A.E."/>
            <person name="Badger J.H."/>
            <person name="Grimwood J."/>
            <person name="Jabbari K."/>
            <person name="Kuo A."/>
            <person name="Maheswari U."/>
            <person name="Martens C."/>
            <person name="Maumus F."/>
            <person name="Otillar R.P."/>
            <person name="Rayko E."/>
            <person name="Salamov A."/>
            <person name="Vandepoele K."/>
            <person name="Beszteri B."/>
            <person name="Gruber A."/>
            <person name="Heijde M."/>
            <person name="Katinka M."/>
            <person name="Mock T."/>
            <person name="Valentin K."/>
            <person name="Verret F."/>
            <person name="Berges J.A."/>
            <person name="Brownlee C."/>
            <person name="Cadoret J.P."/>
            <person name="Chiovitti A."/>
            <person name="Choi C.J."/>
            <person name="Coesel S."/>
            <person name="De Martino A."/>
            <person name="Detter J.C."/>
            <person name="Durkin C."/>
            <person name="Falciatore A."/>
            <person name="Fournet J."/>
            <person name="Haruta M."/>
            <person name="Huysman M.J."/>
            <person name="Jenkins B.D."/>
            <person name="Jiroutova K."/>
            <person name="Jorgensen R.E."/>
            <person name="Joubert Y."/>
            <person name="Kaplan A."/>
            <person name="Kroger N."/>
            <person name="Kroth P.G."/>
            <person name="La Roche J."/>
            <person name="Lindquist E."/>
            <person name="Lommer M."/>
            <person name="Martin-Jezequel V."/>
            <person name="Lopez P.J."/>
            <person name="Lucas S."/>
            <person name="Mangogna M."/>
            <person name="McGinnis K."/>
            <person name="Medlin L.K."/>
            <person name="Montsant A."/>
            <person name="Oudot-Le Secq M.P."/>
            <person name="Napoli C."/>
            <person name="Obornik M."/>
            <person name="Parker M.S."/>
            <person name="Petit J.L."/>
            <person name="Porcel B.M."/>
            <person name="Poulsen N."/>
            <person name="Robison M."/>
            <person name="Rychlewski L."/>
            <person name="Rynearson T.A."/>
            <person name="Schmutz J."/>
            <person name="Shapiro H."/>
            <person name="Siaut M."/>
            <person name="Stanley M."/>
            <person name="Sussman M.R."/>
            <person name="Taylor A.R."/>
            <person name="Vardi A."/>
            <person name="von Dassow P."/>
            <person name="Vyverman W."/>
            <person name="Willis A."/>
            <person name="Wyrwicz L.S."/>
            <person name="Rokhsar D.S."/>
            <person name="Weissenbach J."/>
            <person name="Armbrust E.V."/>
            <person name="Green B.R."/>
            <person name="Van de Peer Y."/>
            <person name="Grigoriev I.V."/>
        </authorList>
    </citation>
    <scope>NUCLEOTIDE SEQUENCE [LARGE SCALE GENOMIC DNA]</scope>
    <source>
        <strain evidence="2 3">CCAP 1055/1</strain>
    </source>
</reference>
<dbReference type="GO" id="GO:0003676">
    <property type="term" value="F:nucleic acid binding"/>
    <property type="evidence" value="ECO:0007669"/>
    <property type="project" value="InterPro"/>
</dbReference>
<feature type="region of interest" description="Disordered" evidence="1">
    <location>
        <begin position="457"/>
        <end position="480"/>
    </location>
</feature>
<dbReference type="Proteomes" id="UP000000759">
    <property type="component" value="Unassembled WGS sequence"/>
</dbReference>
<proteinExistence type="predicted"/>
<keyword evidence="3" id="KW-1185">Reference proteome</keyword>
<dbReference type="InterPro" id="IPR012337">
    <property type="entry name" value="RNaseH-like_sf"/>
</dbReference>
<name>B7S445_PHATC</name>
<dbReference type="AlphaFoldDB" id="B7S445"/>
<feature type="compositionally biased region" description="Basic and acidic residues" evidence="1">
    <location>
        <begin position="390"/>
        <end position="401"/>
    </location>
</feature>
<feature type="compositionally biased region" description="Polar residues" evidence="1">
    <location>
        <begin position="357"/>
        <end position="370"/>
    </location>
</feature>
<dbReference type="KEGG" id="pti:PHATRDRAFT_bd1354"/>
<dbReference type="SUPFAM" id="SSF53098">
    <property type="entry name" value="Ribonuclease H-like"/>
    <property type="match status" value="1"/>
</dbReference>
<dbReference type="InParanoid" id="B7S445"/>
<dbReference type="Gene3D" id="3.30.420.10">
    <property type="entry name" value="Ribonuclease H-like superfamily/Ribonuclease H"/>
    <property type="match status" value="1"/>
</dbReference>
<accession>B7S445</accession>
<dbReference type="RefSeq" id="XP_002176336.1">
    <property type="nucleotide sequence ID" value="XM_002176300.1"/>
</dbReference>